<dbReference type="Proteomes" id="UP000682005">
    <property type="component" value="Chromosome 1"/>
</dbReference>
<dbReference type="CDD" id="cd00882">
    <property type="entry name" value="Ras_like_GTPase"/>
    <property type="match status" value="1"/>
</dbReference>
<dbReference type="EMBL" id="CP012074">
    <property type="protein sequence ID" value="AKU69122.1"/>
    <property type="molecule type" value="Genomic_DNA"/>
</dbReference>
<dbReference type="Pfam" id="PF01926">
    <property type="entry name" value="MMR_HSR1"/>
    <property type="match status" value="1"/>
</dbReference>
<evidence type="ECO:0000259" key="3">
    <source>
        <dbReference type="Pfam" id="PF01926"/>
    </source>
</evidence>
<dbReference type="STRING" id="1236517.ADJ77_04675"/>
<dbReference type="EMBL" id="CP072370">
    <property type="protein sequence ID" value="QUB86745.1"/>
    <property type="molecule type" value="Genomic_DNA"/>
</dbReference>
<dbReference type="Gene3D" id="3.40.50.300">
    <property type="entry name" value="P-loop containing nucleotide triphosphate hydrolases"/>
    <property type="match status" value="1"/>
</dbReference>
<protein>
    <submittedName>
        <fullName evidence="5">GTPase domain-containing protein</fullName>
    </submittedName>
</protein>
<keyword evidence="2" id="KW-1133">Transmembrane helix</keyword>
<keyword evidence="2" id="KW-0812">Transmembrane</keyword>
<dbReference type="RefSeq" id="WP_050696084.1">
    <property type="nucleotide sequence ID" value="NZ_CP012074.1"/>
</dbReference>
<dbReference type="SUPFAM" id="SSF52540">
    <property type="entry name" value="P-loop containing nucleoside triphosphate hydrolases"/>
    <property type="match status" value="1"/>
</dbReference>
<proteinExistence type="predicted"/>
<evidence type="ECO:0000256" key="1">
    <source>
        <dbReference type="SAM" id="Coils"/>
    </source>
</evidence>
<gene>
    <name evidence="4" type="ORF">ADJ77_04675</name>
    <name evidence="5" type="ORF">J5A51_11780</name>
</gene>
<evidence type="ECO:0000313" key="7">
    <source>
        <dbReference type="Proteomes" id="UP000682005"/>
    </source>
</evidence>
<feature type="domain" description="G" evidence="3">
    <location>
        <begin position="72"/>
        <end position="178"/>
    </location>
</feature>
<feature type="transmembrane region" description="Helical" evidence="2">
    <location>
        <begin position="485"/>
        <end position="503"/>
    </location>
</feature>
<accession>A0A0K1NJ48</accession>
<dbReference type="GO" id="GO:0005525">
    <property type="term" value="F:GTP binding"/>
    <property type="evidence" value="ECO:0007669"/>
    <property type="project" value="InterPro"/>
</dbReference>
<dbReference type="KEGG" id="pfus:ADJ77_04675"/>
<dbReference type="InterPro" id="IPR006073">
    <property type="entry name" value="GTP-bd"/>
</dbReference>
<evidence type="ECO:0000313" key="6">
    <source>
        <dbReference type="Proteomes" id="UP000060345"/>
    </source>
</evidence>
<evidence type="ECO:0000256" key="2">
    <source>
        <dbReference type="SAM" id="Phobius"/>
    </source>
</evidence>
<dbReference type="AlphaFoldDB" id="A0A0K1NJ48"/>
<evidence type="ECO:0000313" key="5">
    <source>
        <dbReference type="EMBL" id="QUB86745.1"/>
    </source>
</evidence>
<keyword evidence="2" id="KW-0472">Membrane</keyword>
<reference evidence="5 7" key="2">
    <citation type="submission" date="2021-03" db="EMBL/GenBank/DDBJ databases">
        <title>Human Oral Microbial Genomes.</title>
        <authorList>
            <person name="Johnston C.D."/>
            <person name="Chen T."/>
            <person name="Dewhirst F.E."/>
        </authorList>
    </citation>
    <scope>NUCLEOTIDE SEQUENCE [LARGE SCALE GENOMIC DNA]</scope>
    <source>
        <strain evidence="5 7">W1435</strain>
    </source>
</reference>
<keyword evidence="7" id="KW-1185">Reference proteome</keyword>
<name>A0A0K1NJ48_9BACT</name>
<dbReference type="Proteomes" id="UP000060345">
    <property type="component" value="Chromosome 1"/>
</dbReference>
<reference evidence="4 6" key="1">
    <citation type="submission" date="2015-07" db="EMBL/GenBank/DDBJ databases">
        <authorList>
            <person name="Noorani M."/>
        </authorList>
    </citation>
    <scope>NUCLEOTIDE SEQUENCE [LARGE SCALE GENOMIC DNA]</scope>
    <source>
        <strain evidence="4 6">W1435</strain>
    </source>
</reference>
<sequence length="589" mass="67573">MTEAQLLVEEKVQQYLHILNQSLDRIRKLKGSNTDFINIQNAFQQAFETSIIRAKQRIEDVRNGAVWDNLVIALFGETNAGKSTIIETFRILLAEQERADKLRSSKEGIDGLIIGNGESDCTQIYKEYKMTISGVPVTLIDVPGIEGNEVKYEDEIKSALNRTHYVFYVQGQNKKPDDGTAGKIKKYLRDWVKVYSIFNVRAVAASYEEEDERKCLLNESQKKIESQIKNTFTKILGDTYMGNITIQAHLALCSKAVFAPERKDLQRGQNKLLMYFGDSESILSFSQFQTLINTINEKASNFTNEIIEANKEKHKALLQFIYYTSKNILSQENQKMAKLKQSINDFRQKTKEDFAAAKRSIKNKSLLRYSSLFDQIYKESVLSIDIDIENKEVYCKKCTEQIIRETTNNIHKDISTVIKNLNKNINKRKRSLDQILSEINMDTDSPKLLIAPSFGEALEKLDFNSADFGNMVSVSITTVLALVNYWNPIGWIIAISSILMWLLDGRNKKAEAKEEMRKQINKVKSENYQEFVSSITQICKKLDDSYNQLANSIKIDYTNIVKLNRELDSFIIKINIEISKLKISDYGKI</sequence>
<feature type="coiled-coil region" evidence="1">
    <location>
        <begin position="292"/>
        <end position="349"/>
    </location>
</feature>
<dbReference type="InterPro" id="IPR027417">
    <property type="entry name" value="P-loop_NTPase"/>
</dbReference>
<keyword evidence="1" id="KW-0175">Coiled coil</keyword>
<evidence type="ECO:0000313" key="4">
    <source>
        <dbReference type="EMBL" id="AKU69122.1"/>
    </source>
</evidence>
<organism evidence="4 6">
    <name type="scientific">Prevotella fusca JCM 17724</name>
    <dbReference type="NCBI Taxonomy" id="1236517"/>
    <lineage>
        <taxon>Bacteria</taxon>
        <taxon>Pseudomonadati</taxon>
        <taxon>Bacteroidota</taxon>
        <taxon>Bacteroidia</taxon>
        <taxon>Bacteroidales</taxon>
        <taxon>Prevotellaceae</taxon>
        <taxon>Prevotella</taxon>
    </lineage>
</organism>